<comment type="similarity">
    <text evidence="1">Belongs to the AAA ATPase family.</text>
</comment>
<dbReference type="EMBL" id="JAODAN010000002">
    <property type="protein sequence ID" value="KAK1926324.1"/>
    <property type="molecule type" value="Genomic_DNA"/>
</dbReference>
<sequence>MWYPDQGLWESVQKASWEDVILDEDFKGRLTSDYRSFFKSEKTYKDLAVPWKRGLIFLGGNGKTISLKAIMKDVKVPSLYVKSFHSWSGDQAGIKQIFERARAEAPCVLVLEDLDSLVNDDNRSFFLNEVDGLEDNDGLLLIGTTNHFDRLDPALSSRPSRFDRKYTFTDPKRKERREYAVYWQNKLRPNKGIKFPDELLDKVADQTDKFSFAYLKEAL</sequence>
<evidence type="ECO:0000313" key="3">
    <source>
        <dbReference type="EMBL" id="KAK1926324.1"/>
    </source>
</evidence>
<dbReference type="GO" id="GO:0003723">
    <property type="term" value="F:RNA binding"/>
    <property type="evidence" value="ECO:0007669"/>
    <property type="project" value="TreeGrafter"/>
</dbReference>
<dbReference type="InterPro" id="IPR027417">
    <property type="entry name" value="P-loop_NTPase"/>
</dbReference>
<dbReference type="GO" id="GO:0016887">
    <property type="term" value="F:ATP hydrolysis activity"/>
    <property type="evidence" value="ECO:0007669"/>
    <property type="project" value="InterPro"/>
</dbReference>
<dbReference type="Pfam" id="PF00004">
    <property type="entry name" value="AAA"/>
    <property type="match status" value="1"/>
</dbReference>
<evidence type="ECO:0000313" key="4">
    <source>
        <dbReference type="Proteomes" id="UP001182556"/>
    </source>
</evidence>
<protein>
    <submittedName>
        <fullName evidence="3">P-loop containing nucleoside triphosphate hydrolase protein</fullName>
    </submittedName>
</protein>
<accession>A0AAD9FU30</accession>
<gene>
    <name evidence="3" type="ORF">DB88DRAFT_158925</name>
</gene>
<dbReference type="CDD" id="cd19481">
    <property type="entry name" value="RecA-like_protease"/>
    <property type="match status" value="1"/>
</dbReference>
<dbReference type="PANTHER" id="PTHR23077">
    <property type="entry name" value="AAA-FAMILY ATPASE"/>
    <property type="match status" value="1"/>
</dbReference>
<dbReference type="AlphaFoldDB" id="A0AAD9FU30"/>
<keyword evidence="1" id="KW-0547">Nucleotide-binding</keyword>
<evidence type="ECO:0000259" key="2">
    <source>
        <dbReference type="Pfam" id="PF00004"/>
    </source>
</evidence>
<evidence type="ECO:0000256" key="1">
    <source>
        <dbReference type="RuleBase" id="RU003651"/>
    </source>
</evidence>
<dbReference type="GO" id="GO:0005524">
    <property type="term" value="F:ATP binding"/>
    <property type="evidence" value="ECO:0007669"/>
    <property type="project" value="UniProtKB-KW"/>
</dbReference>
<dbReference type="GO" id="GO:0005634">
    <property type="term" value="C:nucleus"/>
    <property type="evidence" value="ECO:0007669"/>
    <property type="project" value="TreeGrafter"/>
</dbReference>
<comment type="caution">
    <text evidence="3">The sequence shown here is derived from an EMBL/GenBank/DDBJ whole genome shotgun (WGS) entry which is preliminary data.</text>
</comment>
<keyword evidence="4" id="KW-1185">Reference proteome</keyword>
<dbReference type="SUPFAM" id="SSF52540">
    <property type="entry name" value="P-loop containing nucleoside triphosphate hydrolases"/>
    <property type="match status" value="1"/>
</dbReference>
<dbReference type="GO" id="GO:0042254">
    <property type="term" value="P:ribosome biogenesis"/>
    <property type="evidence" value="ECO:0007669"/>
    <property type="project" value="TreeGrafter"/>
</dbReference>
<dbReference type="Proteomes" id="UP001182556">
    <property type="component" value="Unassembled WGS sequence"/>
</dbReference>
<dbReference type="PANTHER" id="PTHR23077:SF132">
    <property type="entry name" value="ATP-DEPENDENT ZN PROTEASE"/>
    <property type="match status" value="1"/>
</dbReference>
<dbReference type="InterPro" id="IPR003960">
    <property type="entry name" value="ATPase_AAA_CS"/>
</dbReference>
<dbReference type="InterPro" id="IPR003959">
    <property type="entry name" value="ATPase_AAA_core"/>
</dbReference>
<name>A0AAD9FU30_PAPLA</name>
<dbReference type="Gene3D" id="3.40.50.300">
    <property type="entry name" value="P-loop containing nucleotide triphosphate hydrolases"/>
    <property type="match status" value="1"/>
</dbReference>
<keyword evidence="3" id="KW-0378">Hydrolase</keyword>
<keyword evidence="1" id="KW-0067">ATP-binding</keyword>
<reference evidence="3" key="1">
    <citation type="submission" date="2023-02" db="EMBL/GenBank/DDBJ databases">
        <title>Identification and recombinant expression of a fungal hydrolase from Papiliotrema laurentii that hydrolyzes apple cutin and clears colloidal polyester polyurethane.</title>
        <authorList>
            <consortium name="DOE Joint Genome Institute"/>
            <person name="Roman V.A."/>
            <person name="Bojanowski C."/>
            <person name="Crable B.R."/>
            <person name="Wagner D.N."/>
            <person name="Hung C.S."/>
            <person name="Nadeau L.J."/>
            <person name="Schratz L."/>
            <person name="Haridas S."/>
            <person name="Pangilinan J."/>
            <person name="Lipzen A."/>
            <person name="Na H."/>
            <person name="Yan M."/>
            <person name="Ng V."/>
            <person name="Grigoriev I.V."/>
            <person name="Spatafora J.W."/>
            <person name="Barlow D."/>
            <person name="Biffinger J."/>
            <person name="Kelley-Loughnane N."/>
            <person name="Varaljay V.A."/>
            <person name="Crookes-Goodson W.J."/>
        </authorList>
    </citation>
    <scope>NUCLEOTIDE SEQUENCE</scope>
    <source>
        <strain evidence="3">5307AH</strain>
    </source>
</reference>
<feature type="domain" description="ATPase AAA-type core" evidence="2">
    <location>
        <begin position="60"/>
        <end position="168"/>
    </location>
</feature>
<proteinExistence type="inferred from homology"/>
<dbReference type="PROSITE" id="PS00674">
    <property type="entry name" value="AAA"/>
    <property type="match status" value="1"/>
</dbReference>
<organism evidence="3 4">
    <name type="scientific">Papiliotrema laurentii</name>
    <name type="common">Cryptococcus laurentii</name>
    <dbReference type="NCBI Taxonomy" id="5418"/>
    <lineage>
        <taxon>Eukaryota</taxon>
        <taxon>Fungi</taxon>
        <taxon>Dikarya</taxon>
        <taxon>Basidiomycota</taxon>
        <taxon>Agaricomycotina</taxon>
        <taxon>Tremellomycetes</taxon>
        <taxon>Tremellales</taxon>
        <taxon>Rhynchogastremaceae</taxon>
        <taxon>Papiliotrema</taxon>
    </lineage>
</organism>
<dbReference type="GO" id="GO:1990275">
    <property type="term" value="F:preribosome binding"/>
    <property type="evidence" value="ECO:0007669"/>
    <property type="project" value="TreeGrafter"/>
</dbReference>
<dbReference type="InterPro" id="IPR050168">
    <property type="entry name" value="AAA_ATPase_domain"/>
</dbReference>